<dbReference type="SMART" id="SM00239">
    <property type="entry name" value="C2"/>
    <property type="match status" value="2"/>
</dbReference>
<evidence type="ECO:0000313" key="6">
    <source>
        <dbReference type="EMBL" id="PVD29210.1"/>
    </source>
</evidence>
<evidence type="ECO:0000259" key="5">
    <source>
        <dbReference type="PROSITE" id="PS50004"/>
    </source>
</evidence>
<dbReference type="SUPFAM" id="SSF49562">
    <property type="entry name" value="C2 domain (Calcium/lipid-binding domain, CaLB)"/>
    <property type="match status" value="2"/>
</dbReference>
<dbReference type="CDD" id="cd04020">
    <property type="entry name" value="C2B_SLP_1-2-3-4"/>
    <property type="match status" value="1"/>
</dbReference>
<name>A0A2T7P712_POMCA</name>
<reference evidence="6 7" key="1">
    <citation type="submission" date="2018-04" db="EMBL/GenBank/DDBJ databases">
        <title>The genome of golden apple snail Pomacea canaliculata provides insight into stress tolerance and invasive adaptation.</title>
        <authorList>
            <person name="Liu C."/>
            <person name="Liu B."/>
            <person name="Ren Y."/>
            <person name="Zhang Y."/>
            <person name="Wang H."/>
            <person name="Li S."/>
            <person name="Jiang F."/>
            <person name="Yin L."/>
            <person name="Zhang G."/>
            <person name="Qian W."/>
            <person name="Fan W."/>
        </authorList>
    </citation>
    <scope>NUCLEOTIDE SEQUENCE [LARGE SCALE GENOMIC DNA]</scope>
    <source>
        <strain evidence="6">SZHN2017</strain>
        <tissue evidence="6">Muscle</tissue>
    </source>
</reference>
<feature type="compositionally biased region" description="Polar residues" evidence="4">
    <location>
        <begin position="89"/>
        <end position="102"/>
    </location>
</feature>
<dbReference type="Gene3D" id="2.60.40.150">
    <property type="entry name" value="C2 domain"/>
    <property type="match status" value="2"/>
</dbReference>
<dbReference type="PRINTS" id="PR00399">
    <property type="entry name" value="SYNAPTOTAGMN"/>
</dbReference>
<comment type="caution">
    <text evidence="6">The sequence shown here is derived from an EMBL/GenBank/DDBJ whole genome shotgun (WGS) entry which is preliminary data.</text>
</comment>
<feature type="domain" description="C2" evidence="5">
    <location>
        <begin position="129"/>
        <end position="251"/>
    </location>
</feature>
<accession>A0A2T7P712</accession>
<keyword evidence="7" id="KW-1185">Reference proteome</keyword>
<dbReference type="Proteomes" id="UP000245119">
    <property type="component" value="Linkage Group LG6"/>
</dbReference>
<dbReference type="OrthoDB" id="10072397at2759"/>
<dbReference type="STRING" id="400727.A0A2T7P712"/>
<dbReference type="GO" id="GO:0042043">
    <property type="term" value="F:neurexin family protein binding"/>
    <property type="evidence" value="ECO:0007669"/>
    <property type="project" value="TreeGrafter"/>
</dbReference>
<keyword evidence="3" id="KW-0472">Membrane</keyword>
<dbReference type="FunFam" id="2.60.40.150:FF:000006">
    <property type="entry name" value="Synaptotagmin-like 5, isoform CRA_a"/>
    <property type="match status" value="1"/>
</dbReference>
<feature type="domain" description="C2" evidence="5">
    <location>
        <begin position="288"/>
        <end position="412"/>
    </location>
</feature>
<dbReference type="InterPro" id="IPR000008">
    <property type="entry name" value="C2_dom"/>
</dbReference>
<feature type="region of interest" description="Disordered" evidence="4">
    <location>
        <begin position="46"/>
        <end position="112"/>
    </location>
</feature>
<dbReference type="GO" id="GO:0070382">
    <property type="term" value="C:exocytic vesicle"/>
    <property type="evidence" value="ECO:0007669"/>
    <property type="project" value="TreeGrafter"/>
</dbReference>
<keyword evidence="2" id="KW-0677">Repeat</keyword>
<dbReference type="InterPro" id="IPR043567">
    <property type="entry name" value="SYTL1-5_C2B"/>
</dbReference>
<dbReference type="PROSITE" id="PS50004">
    <property type="entry name" value="C2"/>
    <property type="match status" value="2"/>
</dbReference>
<sequence>MGRREQFEGESFFSWYADGESQRPFGALGSEERVATRCNCSLRYVPDGAESQQKLPPDISISRPVDADSAGSEHSGSPEKRSSPHRNSHLSIPSAATGSQSGSHDEDSRESLASVYSNAGEINYGRIPVTGDIVFGLDYDHRHSVLKIDVRNCQNIAPVDTKHNRSDPYVKVYLLPDKTRSGKRKTKIKKHTLNPVFNEVLTYNISRGELENRTLWVTVWHSDRFGRNDFLGEVLIAMDTYRFDDPSPCAYSLQSRAQESVGEAMQYKGELSLSLMYVTPEKVAAASQKSKSKLKKSKSAAEPMGEIHVMIKSASNLTAVRSNGTSDPFVKGYLLPDRARNGKQKTPVVKNTVNPSWSHILVFDGITPEEIPERSLELTVWDHEKLGTNEFLGGVRLNTGLGVAKGLQVDWMDARGEEAMAWQAIMERHNVWIDARLPLRASMGKPSKK</sequence>
<dbReference type="PANTHER" id="PTHR45716:SF2">
    <property type="entry name" value="BITESIZE, ISOFORM I"/>
    <property type="match status" value="1"/>
</dbReference>
<organism evidence="6 7">
    <name type="scientific">Pomacea canaliculata</name>
    <name type="common">Golden apple snail</name>
    <dbReference type="NCBI Taxonomy" id="400727"/>
    <lineage>
        <taxon>Eukaryota</taxon>
        <taxon>Metazoa</taxon>
        <taxon>Spiralia</taxon>
        <taxon>Lophotrochozoa</taxon>
        <taxon>Mollusca</taxon>
        <taxon>Gastropoda</taxon>
        <taxon>Caenogastropoda</taxon>
        <taxon>Architaenioglossa</taxon>
        <taxon>Ampullarioidea</taxon>
        <taxon>Ampullariidae</taxon>
        <taxon>Pomacea</taxon>
    </lineage>
</organism>
<dbReference type="InterPro" id="IPR001565">
    <property type="entry name" value="Synaptotagmin"/>
</dbReference>
<dbReference type="Pfam" id="PF00168">
    <property type="entry name" value="C2"/>
    <property type="match status" value="2"/>
</dbReference>
<proteinExistence type="predicted"/>
<dbReference type="EMBL" id="PZQS01000006">
    <property type="protein sequence ID" value="PVD29210.1"/>
    <property type="molecule type" value="Genomic_DNA"/>
</dbReference>
<dbReference type="GO" id="GO:0005886">
    <property type="term" value="C:plasma membrane"/>
    <property type="evidence" value="ECO:0007669"/>
    <property type="project" value="TreeGrafter"/>
</dbReference>
<dbReference type="GO" id="GO:0006887">
    <property type="term" value="P:exocytosis"/>
    <property type="evidence" value="ECO:0007669"/>
    <property type="project" value="TreeGrafter"/>
</dbReference>
<comment type="subcellular location">
    <subcellularLocation>
        <location evidence="1">Membrane</location>
    </subcellularLocation>
</comment>
<evidence type="ECO:0000256" key="2">
    <source>
        <dbReference type="ARBA" id="ARBA00022737"/>
    </source>
</evidence>
<evidence type="ECO:0000256" key="1">
    <source>
        <dbReference type="ARBA" id="ARBA00004370"/>
    </source>
</evidence>
<evidence type="ECO:0000256" key="4">
    <source>
        <dbReference type="SAM" id="MobiDB-lite"/>
    </source>
</evidence>
<evidence type="ECO:0000256" key="3">
    <source>
        <dbReference type="ARBA" id="ARBA00023136"/>
    </source>
</evidence>
<dbReference type="CDD" id="cd08521">
    <property type="entry name" value="C2A_SLP"/>
    <property type="match status" value="1"/>
</dbReference>
<gene>
    <name evidence="6" type="ORF">C0Q70_11807</name>
</gene>
<dbReference type="PRINTS" id="PR00360">
    <property type="entry name" value="C2DOMAIN"/>
</dbReference>
<evidence type="ECO:0000313" key="7">
    <source>
        <dbReference type="Proteomes" id="UP000245119"/>
    </source>
</evidence>
<dbReference type="AlphaFoldDB" id="A0A2T7P712"/>
<dbReference type="InterPro" id="IPR035892">
    <property type="entry name" value="C2_domain_sf"/>
</dbReference>
<protein>
    <recommendedName>
        <fullName evidence="5">C2 domain-containing protein</fullName>
    </recommendedName>
</protein>
<dbReference type="PANTHER" id="PTHR45716">
    <property type="entry name" value="BITESIZE, ISOFORM I"/>
    <property type="match status" value="1"/>
</dbReference>